<evidence type="ECO:0000313" key="2">
    <source>
        <dbReference type="Proteomes" id="UP000749309"/>
    </source>
</evidence>
<accession>A0A9P4YH96</accession>
<evidence type="ECO:0000313" key="1">
    <source>
        <dbReference type="EMBL" id="KAF3894633.1"/>
    </source>
</evidence>
<reference evidence="1" key="1">
    <citation type="submission" date="2020-03" db="EMBL/GenBank/DDBJ databases">
        <title>Whole Genome Sequence of Trichophyton interdigitale from India.</title>
        <authorList>
            <person name="Kumar P."/>
        </authorList>
    </citation>
    <scope>NUCLEOTIDE SEQUENCE</scope>
    <source>
        <strain evidence="1">UCMS-IGIB-CI14</strain>
    </source>
</reference>
<protein>
    <submittedName>
        <fullName evidence="1">Uncharacterized protein</fullName>
    </submittedName>
</protein>
<dbReference type="EMBL" id="JAAQVJ010000109">
    <property type="protein sequence ID" value="KAF3894633.1"/>
    <property type="molecule type" value="Genomic_DNA"/>
</dbReference>
<comment type="caution">
    <text evidence="1">The sequence shown here is derived from an EMBL/GenBank/DDBJ whole genome shotgun (WGS) entry which is preliminary data.</text>
</comment>
<organism evidence="1 2">
    <name type="scientific">Trichophyton interdigitale</name>
    <dbReference type="NCBI Taxonomy" id="101480"/>
    <lineage>
        <taxon>Eukaryota</taxon>
        <taxon>Fungi</taxon>
        <taxon>Dikarya</taxon>
        <taxon>Ascomycota</taxon>
        <taxon>Pezizomycotina</taxon>
        <taxon>Eurotiomycetes</taxon>
        <taxon>Eurotiomycetidae</taxon>
        <taxon>Onygenales</taxon>
        <taxon>Arthrodermataceae</taxon>
        <taxon>Trichophyton</taxon>
    </lineage>
</organism>
<gene>
    <name evidence="1" type="ORF">GY632_3665</name>
</gene>
<dbReference type="AlphaFoldDB" id="A0A9P4YH96"/>
<name>A0A9P4YH96_9EURO</name>
<sequence>MKISKQVERLVPLSMKGAWMKCYSPEFNAKALFMGESARSYDFIKGEPQRHWRARDSFPPGLADLDIASPCGRSARRYCQQYEYERAALQAAKYMKELALPAANPDG</sequence>
<dbReference type="Proteomes" id="UP000749309">
    <property type="component" value="Unassembled WGS sequence"/>
</dbReference>
<proteinExistence type="predicted"/>